<keyword evidence="3" id="KW-0010">Activator</keyword>
<dbReference type="SUPFAM" id="SSF46785">
    <property type="entry name" value="Winged helix' DNA-binding domain"/>
    <property type="match status" value="1"/>
</dbReference>
<dbReference type="InterPro" id="IPR019887">
    <property type="entry name" value="Tscrpt_reg_AsnC/Lrp_C"/>
</dbReference>
<keyword evidence="4" id="KW-0804">Transcription</keyword>
<dbReference type="GO" id="GO:0043200">
    <property type="term" value="P:response to amino acid"/>
    <property type="evidence" value="ECO:0007669"/>
    <property type="project" value="TreeGrafter"/>
</dbReference>
<comment type="caution">
    <text evidence="7">The sequence shown here is derived from an EMBL/GenBank/DDBJ whole genome shotgun (WGS) entry which is preliminary data.</text>
</comment>
<keyword evidence="1" id="KW-0805">Transcription regulation</keyword>
<dbReference type="SUPFAM" id="SSF54909">
    <property type="entry name" value="Dimeric alpha+beta barrel"/>
    <property type="match status" value="1"/>
</dbReference>
<keyword evidence="2" id="KW-0238">DNA-binding</keyword>
<gene>
    <name evidence="7" type="ORF">N475_20385</name>
</gene>
<dbReference type="PRINTS" id="PR00033">
    <property type="entry name" value="HTHASNC"/>
</dbReference>
<keyword evidence="8" id="KW-1185">Reference proteome</keyword>
<dbReference type="PROSITE" id="PS50956">
    <property type="entry name" value="HTH_ASNC_2"/>
    <property type="match status" value="1"/>
</dbReference>
<dbReference type="GO" id="GO:0005829">
    <property type="term" value="C:cytosol"/>
    <property type="evidence" value="ECO:0007669"/>
    <property type="project" value="TreeGrafter"/>
</dbReference>
<dbReference type="InterPro" id="IPR036388">
    <property type="entry name" value="WH-like_DNA-bd_sf"/>
</dbReference>
<dbReference type="RefSeq" id="WP_063357539.1">
    <property type="nucleotide sequence ID" value="NZ_AQHB01000030.1"/>
</dbReference>
<dbReference type="Gene3D" id="3.30.70.920">
    <property type="match status" value="1"/>
</dbReference>
<reference evidence="7 8" key="1">
    <citation type="submission" date="2013-07" db="EMBL/GenBank/DDBJ databases">
        <title>Comparative Genomic and Metabolomic Analysis of Twelve Strains of Pseudoalteromonas luteoviolacea.</title>
        <authorList>
            <person name="Vynne N.G."/>
            <person name="Mansson M."/>
            <person name="Gram L."/>
        </authorList>
    </citation>
    <scope>NUCLEOTIDE SEQUENCE [LARGE SCALE GENOMIC DNA]</scope>
    <source>
        <strain evidence="7 8">DSM 6061</strain>
    </source>
</reference>
<dbReference type="AlphaFoldDB" id="A0A166VRJ9"/>
<dbReference type="GO" id="GO:0006355">
    <property type="term" value="P:regulation of DNA-templated transcription"/>
    <property type="evidence" value="ECO:0007669"/>
    <property type="project" value="UniProtKB-ARBA"/>
</dbReference>
<proteinExistence type="predicted"/>
<protein>
    <recommendedName>
        <fullName evidence="5">Leucine-responsive regulatory protein</fullName>
    </recommendedName>
</protein>
<dbReference type="PATRIC" id="fig|1365250.3.peg.3787"/>
<evidence type="ECO:0000256" key="4">
    <source>
        <dbReference type="ARBA" id="ARBA00023163"/>
    </source>
</evidence>
<name>A0A166VRJ9_9GAMM</name>
<dbReference type="InterPro" id="IPR019885">
    <property type="entry name" value="Tscrpt_reg_HTH_AsnC-type_CS"/>
</dbReference>
<evidence type="ECO:0000313" key="8">
    <source>
        <dbReference type="Proteomes" id="UP000076643"/>
    </source>
</evidence>
<dbReference type="Pfam" id="PF13412">
    <property type="entry name" value="HTH_24"/>
    <property type="match status" value="1"/>
</dbReference>
<evidence type="ECO:0000313" key="7">
    <source>
        <dbReference type="EMBL" id="KZN33362.1"/>
    </source>
</evidence>
<dbReference type="PANTHER" id="PTHR30154">
    <property type="entry name" value="LEUCINE-RESPONSIVE REGULATORY PROTEIN"/>
    <property type="match status" value="1"/>
</dbReference>
<sequence>MTTSIKTRVLDRIDTAILEVLQKNGRISNVNLAKAVNLSPSPCLDRVKKLEAEGYIEGYAARLNAEKLGQKLVAHVEITLKSSTESVFETFKQHVVKIPHVVSCDMVAGGFDYLLKIRVADMHQYREVLGQIVEIPGVGTNHTYMVIEHVKEDTGVTTLSFVNN</sequence>
<dbReference type="CDD" id="cd00090">
    <property type="entry name" value="HTH_ARSR"/>
    <property type="match status" value="1"/>
</dbReference>
<evidence type="ECO:0000256" key="3">
    <source>
        <dbReference type="ARBA" id="ARBA00023159"/>
    </source>
</evidence>
<dbReference type="InterPro" id="IPR019888">
    <property type="entry name" value="Tscrpt_reg_AsnC-like"/>
</dbReference>
<organism evidence="7 8">
    <name type="scientific">Pseudoalteromonas luteoviolacea DSM 6061</name>
    <dbReference type="NCBI Taxonomy" id="1365250"/>
    <lineage>
        <taxon>Bacteria</taxon>
        <taxon>Pseudomonadati</taxon>
        <taxon>Pseudomonadota</taxon>
        <taxon>Gammaproteobacteria</taxon>
        <taxon>Alteromonadales</taxon>
        <taxon>Pseudoalteromonadaceae</taxon>
        <taxon>Pseudoalteromonas</taxon>
    </lineage>
</organism>
<dbReference type="InterPro" id="IPR011991">
    <property type="entry name" value="ArsR-like_HTH"/>
</dbReference>
<dbReference type="Pfam" id="PF01037">
    <property type="entry name" value="AsnC_trans_reg"/>
    <property type="match status" value="1"/>
</dbReference>
<dbReference type="PANTHER" id="PTHR30154:SF0">
    <property type="entry name" value="LEUCINE-RESPONSIVE REGULATORY PROTEIN"/>
    <property type="match status" value="1"/>
</dbReference>
<feature type="domain" description="HTH asnC-type" evidence="6">
    <location>
        <begin position="10"/>
        <end position="71"/>
    </location>
</feature>
<dbReference type="InterPro" id="IPR036390">
    <property type="entry name" value="WH_DNA-bd_sf"/>
</dbReference>
<evidence type="ECO:0000256" key="2">
    <source>
        <dbReference type="ARBA" id="ARBA00023125"/>
    </source>
</evidence>
<dbReference type="InterPro" id="IPR011008">
    <property type="entry name" value="Dimeric_a/b-barrel"/>
</dbReference>
<dbReference type="Proteomes" id="UP000076643">
    <property type="component" value="Unassembled WGS sequence"/>
</dbReference>
<evidence type="ECO:0000256" key="1">
    <source>
        <dbReference type="ARBA" id="ARBA00023015"/>
    </source>
</evidence>
<dbReference type="InterPro" id="IPR000485">
    <property type="entry name" value="AsnC-type_HTH_dom"/>
</dbReference>
<dbReference type="Gene3D" id="1.10.10.10">
    <property type="entry name" value="Winged helix-like DNA-binding domain superfamily/Winged helix DNA-binding domain"/>
    <property type="match status" value="1"/>
</dbReference>
<dbReference type="PROSITE" id="PS00519">
    <property type="entry name" value="HTH_ASNC_1"/>
    <property type="match status" value="1"/>
</dbReference>
<dbReference type="EMBL" id="AUYB01000124">
    <property type="protein sequence ID" value="KZN33362.1"/>
    <property type="molecule type" value="Genomic_DNA"/>
</dbReference>
<dbReference type="STRING" id="43657.S4054249_17875"/>
<dbReference type="GO" id="GO:0043565">
    <property type="term" value="F:sequence-specific DNA binding"/>
    <property type="evidence" value="ECO:0007669"/>
    <property type="project" value="InterPro"/>
</dbReference>
<evidence type="ECO:0000259" key="6">
    <source>
        <dbReference type="PROSITE" id="PS50956"/>
    </source>
</evidence>
<dbReference type="SMART" id="SM00344">
    <property type="entry name" value="HTH_ASNC"/>
    <property type="match status" value="1"/>
</dbReference>
<evidence type="ECO:0000256" key="5">
    <source>
        <dbReference type="ARBA" id="ARBA00039227"/>
    </source>
</evidence>
<accession>A0A166VRJ9</accession>